<organism evidence="4 5">
    <name type="scientific">Novipirellula caenicola</name>
    <dbReference type="NCBI Taxonomy" id="1536901"/>
    <lineage>
        <taxon>Bacteria</taxon>
        <taxon>Pseudomonadati</taxon>
        <taxon>Planctomycetota</taxon>
        <taxon>Planctomycetia</taxon>
        <taxon>Pirellulales</taxon>
        <taxon>Pirellulaceae</taxon>
        <taxon>Novipirellula</taxon>
    </lineage>
</organism>
<dbReference type="Pfam" id="PF13435">
    <property type="entry name" value="Cytochrome_C554"/>
    <property type="match status" value="1"/>
</dbReference>
<accession>A0ABP9VMB4</accession>
<comment type="caution">
    <text evidence="4">The sequence shown here is derived from an EMBL/GenBank/DDBJ whole genome shotgun (WGS) entry which is preliminary data.</text>
</comment>
<proteinExistence type="predicted"/>
<keyword evidence="2" id="KW-0472">Membrane</keyword>
<dbReference type="RefSeq" id="WP_345683280.1">
    <property type="nucleotide sequence ID" value="NZ_BAABRO010000003.1"/>
</dbReference>
<evidence type="ECO:0000256" key="1">
    <source>
        <dbReference type="ARBA" id="ARBA00022729"/>
    </source>
</evidence>
<dbReference type="Gene3D" id="1.10.1130.10">
    <property type="entry name" value="Flavocytochrome C3, Chain A"/>
    <property type="match status" value="1"/>
</dbReference>
<dbReference type="InterPro" id="IPR051829">
    <property type="entry name" value="Multiheme_Cytochr_ET"/>
</dbReference>
<feature type="transmembrane region" description="Helical" evidence="2">
    <location>
        <begin position="5"/>
        <end position="21"/>
    </location>
</feature>
<dbReference type="SUPFAM" id="SSF48695">
    <property type="entry name" value="Multiheme cytochromes"/>
    <property type="match status" value="1"/>
</dbReference>
<protein>
    <recommendedName>
        <fullName evidence="3">Cytochrome c-552/4 domain-containing protein</fullName>
    </recommendedName>
</protein>
<evidence type="ECO:0000259" key="3">
    <source>
        <dbReference type="Pfam" id="PF13435"/>
    </source>
</evidence>
<dbReference type="PANTHER" id="PTHR35038">
    <property type="entry name" value="DISSIMILATORY SULFITE REDUCTASE SIRA"/>
    <property type="match status" value="1"/>
</dbReference>
<dbReference type="Proteomes" id="UP001416858">
    <property type="component" value="Unassembled WGS sequence"/>
</dbReference>
<dbReference type="InterPro" id="IPR036280">
    <property type="entry name" value="Multihaem_cyt_sf"/>
</dbReference>
<sequence length="481" mass="54876">MQRKWIVVVLGIIVIPTFLWMQRDNGDHRQAQQLIEREKRLAIAEPSESIQSSDFDLAASADRGLGQPLPNDFLSSWVAEDGYWFVGYPRADVGVEIPFAPGKIAKTSTNTEPVNENPGFMGAQSCRECHAEKFDSFIHTAHFQTSRLATPETVHGDFSEGRNKMTTREPNVTFHMVQRDDQLYQRVNFYGWRFEVPMQIVFGSAKMGESYLYWHGDQLYQHNVTYLTDPDHWVNSPGYVDGDAAYARPIPSRCVECHTTYADFREERNHYTPGSLILGISCERCHGPGREHVTFHQTHPDSREAKAITNPRQLTRQQQLDICGQCHSGTAPRKTTPFAFRPGDRVTDHFDMSKAHLDDNRVHTSNQLNRLSRSECFQASEMTCADCHNPHQLERGDMQLFSQRCIQCHPPQQCGMAESIGDRITENCIDCHMPLRNTKKLRFETAAGKLFPPLRDHHVRIDEMATETYLRSTASESSASE</sequence>
<dbReference type="EMBL" id="BAABRO010000003">
    <property type="protein sequence ID" value="GAA5506324.1"/>
    <property type="molecule type" value="Genomic_DNA"/>
</dbReference>
<keyword evidence="2" id="KW-0812">Transmembrane</keyword>
<gene>
    <name evidence="4" type="ORF">Rcae01_01776</name>
</gene>
<feature type="domain" description="Cytochrome c-552/4" evidence="3">
    <location>
        <begin position="252"/>
        <end position="287"/>
    </location>
</feature>
<name>A0ABP9VMB4_9BACT</name>
<dbReference type="PANTHER" id="PTHR35038:SF8">
    <property type="entry name" value="C-TYPE POLYHEME CYTOCHROME OMCC"/>
    <property type="match status" value="1"/>
</dbReference>
<keyword evidence="5" id="KW-1185">Reference proteome</keyword>
<keyword evidence="1" id="KW-0732">Signal</keyword>
<reference evidence="4 5" key="1">
    <citation type="submission" date="2024-02" db="EMBL/GenBank/DDBJ databases">
        <title>Rhodopirellula caenicola NBRC 110016.</title>
        <authorList>
            <person name="Ichikawa N."/>
            <person name="Katano-Makiyama Y."/>
            <person name="Hidaka K."/>
        </authorList>
    </citation>
    <scope>NUCLEOTIDE SEQUENCE [LARGE SCALE GENOMIC DNA]</scope>
    <source>
        <strain evidence="4 5">NBRC 110016</strain>
    </source>
</reference>
<dbReference type="InterPro" id="IPR023155">
    <property type="entry name" value="Cyt_c-552/4"/>
</dbReference>
<keyword evidence="2" id="KW-1133">Transmembrane helix</keyword>
<evidence type="ECO:0000313" key="5">
    <source>
        <dbReference type="Proteomes" id="UP001416858"/>
    </source>
</evidence>
<evidence type="ECO:0000313" key="4">
    <source>
        <dbReference type="EMBL" id="GAA5506324.1"/>
    </source>
</evidence>
<evidence type="ECO:0000256" key="2">
    <source>
        <dbReference type="SAM" id="Phobius"/>
    </source>
</evidence>